<feature type="compositionally biased region" description="Basic and acidic residues" evidence="2">
    <location>
        <begin position="745"/>
        <end position="765"/>
    </location>
</feature>
<evidence type="ECO:0000313" key="4">
    <source>
        <dbReference type="EMBL" id="MBW4659719.1"/>
    </source>
</evidence>
<protein>
    <submittedName>
        <fullName evidence="4">DUF4157 domain-containing protein</fullName>
    </submittedName>
</protein>
<feature type="compositionally biased region" description="Basic and acidic residues" evidence="2">
    <location>
        <begin position="658"/>
        <end position="684"/>
    </location>
</feature>
<feature type="region of interest" description="Disordered" evidence="2">
    <location>
        <begin position="1294"/>
        <end position="1313"/>
    </location>
</feature>
<feature type="compositionally biased region" description="Basic and acidic residues" evidence="2">
    <location>
        <begin position="711"/>
        <end position="731"/>
    </location>
</feature>
<reference evidence="4" key="1">
    <citation type="submission" date="2021-05" db="EMBL/GenBank/DDBJ databases">
        <authorList>
            <person name="Pietrasiak N."/>
            <person name="Ward R."/>
            <person name="Stajich J.E."/>
            <person name="Kurbessoian T."/>
        </authorList>
    </citation>
    <scope>NUCLEOTIDE SEQUENCE</scope>
    <source>
        <strain evidence="4">UHER 2000/2452</strain>
    </source>
</reference>
<feature type="compositionally biased region" description="Basic and acidic residues" evidence="2">
    <location>
        <begin position="32"/>
        <end position="44"/>
    </location>
</feature>
<dbReference type="InterPro" id="IPR025295">
    <property type="entry name" value="eCIS_core_dom"/>
</dbReference>
<dbReference type="Pfam" id="PF13699">
    <property type="entry name" value="eCIS_core"/>
    <property type="match status" value="1"/>
</dbReference>
<feature type="compositionally biased region" description="Polar residues" evidence="2">
    <location>
        <begin position="1"/>
        <end position="14"/>
    </location>
</feature>
<evidence type="ECO:0000256" key="1">
    <source>
        <dbReference type="SAM" id="Coils"/>
    </source>
</evidence>
<gene>
    <name evidence="4" type="ORF">KME15_13665</name>
</gene>
<feature type="region of interest" description="Disordered" evidence="2">
    <location>
        <begin position="411"/>
        <end position="537"/>
    </location>
</feature>
<feature type="compositionally biased region" description="Basic and acidic residues" evidence="2">
    <location>
        <begin position="453"/>
        <end position="469"/>
    </location>
</feature>
<reference evidence="4" key="2">
    <citation type="journal article" date="2022" name="Microbiol. Resour. Announc.">
        <title>Metagenome Sequencing to Explore Phylogenomics of Terrestrial Cyanobacteria.</title>
        <authorList>
            <person name="Ward R.D."/>
            <person name="Stajich J.E."/>
            <person name="Johansen J.R."/>
            <person name="Huntemann M."/>
            <person name="Clum A."/>
            <person name="Foster B."/>
            <person name="Foster B."/>
            <person name="Roux S."/>
            <person name="Palaniappan K."/>
            <person name="Varghese N."/>
            <person name="Mukherjee S."/>
            <person name="Reddy T.B.K."/>
            <person name="Daum C."/>
            <person name="Copeland A."/>
            <person name="Chen I.A."/>
            <person name="Ivanova N.N."/>
            <person name="Kyrpides N.C."/>
            <person name="Shapiro N."/>
            <person name="Eloe-Fadrosh E.A."/>
            <person name="Pietrasiak N."/>
        </authorList>
    </citation>
    <scope>NUCLEOTIDE SEQUENCE</scope>
    <source>
        <strain evidence="4">UHER 2000/2452</strain>
    </source>
</reference>
<comment type="caution">
    <text evidence="4">The sequence shown here is derived from an EMBL/GenBank/DDBJ whole genome shotgun (WGS) entry which is preliminary data.</text>
</comment>
<feature type="coiled-coil region" evidence="1">
    <location>
        <begin position="904"/>
        <end position="950"/>
    </location>
</feature>
<organism evidence="4 5">
    <name type="scientific">Drouetiella hepatica Uher 2000/2452</name>
    <dbReference type="NCBI Taxonomy" id="904376"/>
    <lineage>
        <taxon>Bacteria</taxon>
        <taxon>Bacillati</taxon>
        <taxon>Cyanobacteriota</taxon>
        <taxon>Cyanophyceae</taxon>
        <taxon>Oculatellales</taxon>
        <taxon>Oculatellaceae</taxon>
        <taxon>Drouetiella</taxon>
    </lineage>
</organism>
<feature type="compositionally biased region" description="Polar residues" evidence="2">
    <location>
        <begin position="411"/>
        <end position="424"/>
    </location>
</feature>
<feature type="region of interest" description="Disordered" evidence="2">
    <location>
        <begin position="204"/>
        <end position="229"/>
    </location>
</feature>
<evidence type="ECO:0000256" key="2">
    <source>
        <dbReference type="SAM" id="MobiDB-lite"/>
    </source>
</evidence>
<proteinExistence type="predicted"/>
<dbReference type="Proteomes" id="UP000757435">
    <property type="component" value="Unassembled WGS sequence"/>
</dbReference>
<keyword evidence="1" id="KW-0175">Coiled coil</keyword>
<feature type="compositionally biased region" description="Polar residues" evidence="2">
    <location>
        <begin position="477"/>
        <end position="486"/>
    </location>
</feature>
<evidence type="ECO:0000259" key="3">
    <source>
        <dbReference type="Pfam" id="PF13699"/>
    </source>
</evidence>
<feature type="region of interest" description="Disordered" evidence="2">
    <location>
        <begin position="606"/>
        <end position="765"/>
    </location>
</feature>
<dbReference type="EMBL" id="JAHHHD010000014">
    <property type="protein sequence ID" value="MBW4659719.1"/>
    <property type="molecule type" value="Genomic_DNA"/>
</dbReference>
<name>A0A951UNC6_9CYAN</name>
<sequence>MSARSLTKVTNATQADAAAKTSLLKHSGVKPIEVEPKRKPEEWAKQNSEQKSCFKQDFSRVPVSPLSVPVIQPKLVVGRPGDRYEQEADQVAEQVMLMPEPAIVTGLDHPSGAVQPLSIQRLKSNSTKKLQRQVEESEESEEEETVQAKFLPSLSIHLLNSGSGERIQRQADELQEAQADEEEPIQAKFLSSLSSGERLQRQVDELQEAKPEEEEEEEAVQAKGMSHRLPTVASDLASRLKASRGGGQPLPDSTREFMESRFNHDFSRVRVHTDGQAHQLARGLNAQAFTFKQDVYFGAGYYQPHTSSGKRLLAHELTHTIQQQDTLPSRSHKPEASPLVVTQPPHRLEHEAESVEHQVTPYVPFSPVTVSEGVSAAQNLISLRRSGSQATRSLTFSFNASVTANVGANLNPFSKRSSNENANPESEVEPEAQQASEKEDAVPIEEAEVEEAEAAKSDTAEKDAAKSDETLADTTLPEDSQQTPTSPEEDPAFQATLKQIDQTKRAQRKHSPPDTKLGEIEAAAVLPENEQKDKNDRKQHLETIANTAEAVDQKKEPFKPETFKQLLQQNLKEIEKNLPQDEAGAREFKDGKPLKKVKENIGQQVASENEKVAAPITGQVKQDPPGSKISTKAATALQEEPVGSKPRPIDPQAVAPKPKHDSEISMEEESQKLDAKLSENKMTEEQLENSGEDKFTQALGTKRQAQQEAKAAPERYRQEEEKDLAGAEKKAQGAGKEQFGGMVGDRQEAFDTVHSKQKDTEKASVDKQKEVFKGLEKIYNDTKNNVGVILTGLSEEVDRIFSEESEQAKKVFEDTVEEKLDDIYGFFRFDDALFGEDTEAIEQVFQEEKNKFLSAMDKTLDKIANLIATKLNEAIQSIEQGRLKSEELFNGLDKEQQEKSSDAMELFRGQYNDLETSVNDKQQELAQTLAESYKSNVDSLRETFDKIYEEVKKSWIEKAIEFIEEVASAIANLADLLLSILQRIAALIGDILAHPIRFLENLAAGVKAGFGKFIAGIEGYLAGGFVDWLRGSMGGARITIPDELDPAGIFSLVTQVLGLGYDTFWTLATKILGKEEVELLKKGAGAAEKGLEIFQLIQGKGLIALWDDLKETIASSFDGIINQVKETVIFETVKKALAFIGLLFTPVGAFIKAVQLLYKGLRFLVDNIDRIRELVNAFMDSVEMAVRGDIGGIASRIVTALQNFIVLAIDFLAKLLNLGDLAQKVRKIFQAVRKPIERAIEWLLKKVKPIVKRVFKKGKALVRKAKKKVKALVKKAKKKAKAVVGKIKKKLGIGKDKDKKKDKAKKKAEKQHAKIGKVVVKVMSQKPSKDGTYEELRKQKEEQAKGLETKYNQQLEQPVKLKITFKPPEQDKKDTDLDFHVHIGPNDFDTDAEIAYAVENNLVLPIYRGIHFLKAENHTAEDEKKYEDELKSQVGEPTFSAAALELAESQTFDGSDVKDKKVLEEAVKTVKVELKKKESKGESATAKDVTSWWKPKQPFNSEILVLLQRYINTYGKFKKELKEKKEKPYKGLSFSAIPFISTSWRAKHPIKYALGASLNKELQPRRRQVGVAGRVSVYLFSGKELQEQNAANVRGLQEKEKISINHRKLHQDEVAFTGGIPGKNLVKQHNIVWDISPVSSNPKKLDKILTKKAIKLAAPIEQDAQQRAEAEMQKNNSTTLH</sequence>
<feature type="region of interest" description="Disordered" evidence="2">
    <location>
        <begin position="1"/>
        <end position="51"/>
    </location>
</feature>
<feature type="compositionally biased region" description="Acidic residues" evidence="2">
    <location>
        <begin position="442"/>
        <end position="452"/>
    </location>
</feature>
<feature type="region of interest" description="Disordered" evidence="2">
    <location>
        <begin position="322"/>
        <end position="344"/>
    </location>
</feature>
<evidence type="ECO:0000313" key="5">
    <source>
        <dbReference type="Proteomes" id="UP000757435"/>
    </source>
</evidence>
<accession>A0A951UNC6</accession>
<feature type="region of interest" description="Disordered" evidence="2">
    <location>
        <begin position="576"/>
        <end position="595"/>
    </location>
</feature>
<feature type="domain" description="eCIS core" evidence="3">
    <location>
        <begin position="249"/>
        <end position="325"/>
    </location>
</feature>
<feature type="compositionally biased region" description="Basic residues" evidence="2">
    <location>
        <begin position="1302"/>
        <end position="1313"/>
    </location>
</feature>